<keyword evidence="2" id="KW-0378">Hydrolase</keyword>
<dbReference type="GO" id="GO:0033969">
    <property type="term" value="F:gamma-glutamyl-gamma-aminobutyrate hydrolase activity"/>
    <property type="evidence" value="ECO:0007669"/>
    <property type="project" value="TreeGrafter"/>
</dbReference>
<organism evidence="2 3">
    <name type="scientific">Pseudonocardia broussonetiae</name>
    <dbReference type="NCBI Taxonomy" id="2736640"/>
    <lineage>
        <taxon>Bacteria</taxon>
        <taxon>Bacillati</taxon>
        <taxon>Actinomycetota</taxon>
        <taxon>Actinomycetes</taxon>
        <taxon>Pseudonocardiales</taxon>
        <taxon>Pseudonocardiaceae</taxon>
        <taxon>Pseudonocardia</taxon>
    </lineage>
</organism>
<feature type="region of interest" description="Disordered" evidence="1">
    <location>
        <begin position="1"/>
        <end position="21"/>
    </location>
</feature>
<dbReference type="CDD" id="cd01745">
    <property type="entry name" value="GATase1_2"/>
    <property type="match status" value="1"/>
</dbReference>
<evidence type="ECO:0000313" key="3">
    <source>
        <dbReference type="Proteomes" id="UP000505377"/>
    </source>
</evidence>
<evidence type="ECO:0000256" key="1">
    <source>
        <dbReference type="SAM" id="MobiDB-lite"/>
    </source>
</evidence>
<gene>
    <name evidence="2" type="ORF">HOP40_19670</name>
</gene>
<dbReference type="Pfam" id="PF07722">
    <property type="entry name" value="Peptidase_C26"/>
    <property type="match status" value="1"/>
</dbReference>
<dbReference type="KEGG" id="pbro:HOP40_19670"/>
<dbReference type="InterPro" id="IPR044668">
    <property type="entry name" value="PuuD-like"/>
</dbReference>
<accession>A0A6M6JI60</accession>
<dbReference type="Proteomes" id="UP000505377">
    <property type="component" value="Chromosome"/>
</dbReference>
<dbReference type="InterPro" id="IPR011697">
    <property type="entry name" value="Peptidase_C26"/>
</dbReference>
<dbReference type="GO" id="GO:0006598">
    <property type="term" value="P:polyamine catabolic process"/>
    <property type="evidence" value="ECO:0007669"/>
    <property type="project" value="TreeGrafter"/>
</dbReference>
<dbReference type="EMBL" id="CP053564">
    <property type="protein sequence ID" value="QJY47754.1"/>
    <property type="molecule type" value="Genomic_DNA"/>
</dbReference>
<keyword evidence="3" id="KW-1185">Reference proteome</keyword>
<dbReference type="RefSeq" id="WP_172160703.1">
    <property type="nucleotide sequence ID" value="NZ_CP053564.1"/>
</dbReference>
<protein>
    <submittedName>
        <fullName evidence="2">Gamma-glutamyl-gamma-aminobutyrate hydrolase family protein</fullName>
    </submittedName>
</protein>
<name>A0A6M6JI60_9PSEU</name>
<evidence type="ECO:0000313" key="2">
    <source>
        <dbReference type="EMBL" id="QJY47754.1"/>
    </source>
</evidence>
<dbReference type="Gene3D" id="3.40.50.880">
    <property type="match status" value="1"/>
</dbReference>
<dbReference type="PANTHER" id="PTHR43235">
    <property type="entry name" value="GLUTAMINE AMIDOTRANSFERASE PB2B2.05-RELATED"/>
    <property type="match status" value="1"/>
</dbReference>
<sequence>MRPDPDRRPPVVGLTGRRTTASRIGSPPGFADAVVEAYYSDYARCVAQAGGLPFHVAVDSPPEAVADVLDALVLSGGDDVDPTLYGAVAGPRSTVLDPVRDAVELALLRAVLDAGKPVLGICRGAQLLNVALGGTLVSDLPIGEGDSHASHAYPRASRRHDVHLEAGSVAHGLYGGRVAVNSFHHQAVDRLGHGLRVSGRAGDGVVEAIELDGAPVLGVQWHPECFAGDPVFGWLVSAARDTTSTLAASA</sequence>
<reference evidence="2 3" key="1">
    <citation type="submission" date="2020-05" db="EMBL/GenBank/DDBJ databases">
        <authorList>
            <person name="Mo P."/>
        </authorList>
    </citation>
    <scope>NUCLEOTIDE SEQUENCE [LARGE SCALE GENOMIC DNA]</scope>
    <source>
        <strain evidence="2 3">Gen01</strain>
    </source>
</reference>
<dbReference type="PROSITE" id="PS51273">
    <property type="entry name" value="GATASE_TYPE_1"/>
    <property type="match status" value="1"/>
</dbReference>
<dbReference type="InterPro" id="IPR029062">
    <property type="entry name" value="Class_I_gatase-like"/>
</dbReference>
<dbReference type="AlphaFoldDB" id="A0A6M6JI60"/>
<proteinExistence type="predicted"/>
<dbReference type="SUPFAM" id="SSF52317">
    <property type="entry name" value="Class I glutamine amidotransferase-like"/>
    <property type="match status" value="1"/>
</dbReference>
<dbReference type="GO" id="GO:0005829">
    <property type="term" value="C:cytosol"/>
    <property type="evidence" value="ECO:0007669"/>
    <property type="project" value="TreeGrafter"/>
</dbReference>
<dbReference type="PANTHER" id="PTHR43235:SF1">
    <property type="entry name" value="GLUTAMINE AMIDOTRANSFERASE PB2B2.05-RELATED"/>
    <property type="match status" value="1"/>
</dbReference>